<evidence type="ECO:0000313" key="3">
    <source>
        <dbReference type="Proteomes" id="UP001370348"/>
    </source>
</evidence>
<dbReference type="EMBL" id="CP089984">
    <property type="protein sequence ID" value="WXB11782.1"/>
    <property type="molecule type" value="Genomic_DNA"/>
</dbReference>
<feature type="region of interest" description="Disordered" evidence="1">
    <location>
        <begin position="57"/>
        <end position="80"/>
    </location>
</feature>
<organism evidence="2 3">
    <name type="scientific">Pendulispora albinea</name>
    <dbReference type="NCBI Taxonomy" id="2741071"/>
    <lineage>
        <taxon>Bacteria</taxon>
        <taxon>Pseudomonadati</taxon>
        <taxon>Myxococcota</taxon>
        <taxon>Myxococcia</taxon>
        <taxon>Myxococcales</taxon>
        <taxon>Sorangiineae</taxon>
        <taxon>Pendulisporaceae</taxon>
        <taxon>Pendulispora</taxon>
    </lineage>
</organism>
<sequence length="80" mass="8889">MMSIRETVIDVIVIGTIISRDATHGFEGGMSRRKISIGGFPLRRMSHVDDDILSTSHECKSKKSTSPSIAPRKPFFDARI</sequence>
<dbReference type="Proteomes" id="UP001370348">
    <property type="component" value="Chromosome"/>
</dbReference>
<evidence type="ECO:0000256" key="1">
    <source>
        <dbReference type="SAM" id="MobiDB-lite"/>
    </source>
</evidence>
<protein>
    <submittedName>
        <fullName evidence="2">Uncharacterized protein</fullName>
    </submittedName>
</protein>
<reference evidence="2 3" key="1">
    <citation type="submission" date="2021-12" db="EMBL/GenBank/DDBJ databases">
        <title>Discovery of the Pendulisporaceae a myxobacterial family with distinct sporulation behavior and unique specialized metabolism.</title>
        <authorList>
            <person name="Garcia R."/>
            <person name="Popoff A."/>
            <person name="Bader C.D."/>
            <person name="Loehr J."/>
            <person name="Walesch S."/>
            <person name="Walt C."/>
            <person name="Boldt J."/>
            <person name="Bunk B."/>
            <person name="Haeckl F.J.F.P.J."/>
            <person name="Gunesch A.P."/>
            <person name="Birkelbach J."/>
            <person name="Nuebel U."/>
            <person name="Pietschmann T."/>
            <person name="Bach T."/>
            <person name="Mueller R."/>
        </authorList>
    </citation>
    <scope>NUCLEOTIDE SEQUENCE [LARGE SCALE GENOMIC DNA]</scope>
    <source>
        <strain evidence="2 3">MSr11954</strain>
    </source>
</reference>
<name>A0ABZ2LLG5_9BACT</name>
<proteinExistence type="predicted"/>
<gene>
    <name evidence="2" type="ORF">LZC94_28475</name>
</gene>
<dbReference type="RefSeq" id="WP_394821402.1">
    <property type="nucleotide sequence ID" value="NZ_CP089984.1"/>
</dbReference>
<keyword evidence="3" id="KW-1185">Reference proteome</keyword>
<accession>A0ABZ2LLG5</accession>
<evidence type="ECO:0000313" key="2">
    <source>
        <dbReference type="EMBL" id="WXB11782.1"/>
    </source>
</evidence>